<feature type="transmembrane region" description="Helical" evidence="3">
    <location>
        <begin position="250"/>
        <end position="272"/>
    </location>
</feature>
<organism evidence="5 6">
    <name type="scientific">Pandoraea nosoerga</name>
    <dbReference type="NCBI Taxonomy" id="2508296"/>
    <lineage>
        <taxon>Bacteria</taxon>
        <taxon>Pseudomonadati</taxon>
        <taxon>Pseudomonadota</taxon>
        <taxon>Betaproteobacteria</taxon>
        <taxon>Burkholderiales</taxon>
        <taxon>Burkholderiaceae</taxon>
        <taxon>Pandoraea</taxon>
    </lineage>
</organism>
<reference evidence="5 6" key="1">
    <citation type="submission" date="2019-08" db="EMBL/GenBank/DDBJ databases">
        <authorList>
            <person name="Peeters C."/>
        </authorList>
    </citation>
    <scope>NUCLEOTIDE SEQUENCE [LARGE SCALE GENOMIC DNA]</scope>
    <source>
        <strain evidence="5 6">LMG 31109</strain>
    </source>
</reference>
<feature type="transmembrane region" description="Helical" evidence="3">
    <location>
        <begin position="212"/>
        <end position="238"/>
    </location>
</feature>
<dbReference type="OrthoDB" id="9789291at2"/>
<name>A0A5E4XMW4_9BURK</name>
<dbReference type="Gene3D" id="1.20.120.1220">
    <property type="match status" value="1"/>
</dbReference>
<dbReference type="InterPro" id="IPR050882">
    <property type="entry name" value="Prepilin_peptidase/N-MTase"/>
</dbReference>
<dbReference type="PANTHER" id="PTHR30487:SF0">
    <property type="entry name" value="PREPILIN LEADER PEPTIDASE_N-METHYLTRANSFERASE-RELATED"/>
    <property type="match status" value="1"/>
</dbReference>
<proteinExistence type="inferred from homology"/>
<protein>
    <submittedName>
        <fullName evidence="5">Prepilin peptidase</fullName>
    </submittedName>
</protein>
<gene>
    <name evidence="5" type="ORF">PNO31109_03975</name>
</gene>
<feature type="transmembrane region" description="Helical" evidence="3">
    <location>
        <begin position="119"/>
        <end position="137"/>
    </location>
</feature>
<evidence type="ECO:0000256" key="1">
    <source>
        <dbReference type="ARBA" id="ARBA00005801"/>
    </source>
</evidence>
<dbReference type="InterPro" id="IPR000045">
    <property type="entry name" value="Prepilin_IV_endopep_pep"/>
</dbReference>
<accession>A0A5E4XMW4</accession>
<feature type="transmembrane region" description="Helical" evidence="3">
    <location>
        <begin position="143"/>
        <end position="161"/>
    </location>
</feature>
<feature type="transmembrane region" description="Helical" evidence="3">
    <location>
        <begin position="20"/>
        <end position="40"/>
    </location>
</feature>
<evidence type="ECO:0000256" key="3">
    <source>
        <dbReference type="SAM" id="Phobius"/>
    </source>
</evidence>
<dbReference type="PANTHER" id="PTHR30487">
    <property type="entry name" value="TYPE 4 PREPILIN-LIKE PROTEINS LEADER PEPTIDE-PROCESSING ENZYME"/>
    <property type="match status" value="1"/>
</dbReference>
<dbReference type="GO" id="GO:0006465">
    <property type="term" value="P:signal peptide processing"/>
    <property type="evidence" value="ECO:0007669"/>
    <property type="project" value="TreeGrafter"/>
</dbReference>
<keyword evidence="6" id="KW-1185">Reference proteome</keyword>
<dbReference type="PRINTS" id="PR00864">
    <property type="entry name" value="PREPILNPTASE"/>
</dbReference>
<evidence type="ECO:0000259" key="4">
    <source>
        <dbReference type="Pfam" id="PF01478"/>
    </source>
</evidence>
<evidence type="ECO:0000313" key="6">
    <source>
        <dbReference type="Proteomes" id="UP000367825"/>
    </source>
</evidence>
<dbReference type="Pfam" id="PF01478">
    <property type="entry name" value="Peptidase_A24"/>
    <property type="match status" value="1"/>
</dbReference>
<keyword evidence="3" id="KW-0472">Membrane</keyword>
<sequence length="276" mass="29623">MNGYAEFLLVDWLAQLEPHWRLALFAAAGVAAGPVLDVIVRRVPAAVERAWLAEMQAVGAADTFASEARSRTSAASIATTLATTVAAAPAQTPPARGWQLSILSAVLSTAVSWRFGPTWQSLGALGLVWALIALAYIDYDTQLLPDILTLPLLWAGLLVNLGHWFSALPAAVVGAAAGYMSLWVLYWIYWWVRRREGMGFGDFKLYAALGAWFGWTALVQILTLACLLAIVVAGAAWLAGRLRSDEMFPFGAFLAAAGVATLFWGNGLMIWIGGTP</sequence>
<dbReference type="RefSeq" id="WP_150557185.1">
    <property type="nucleotide sequence ID" value="NZ_CABPSC010000019.1"/>
</dbReference>
<evidence type="ECO:0000256" key="2">
    <source>
        <dbReference type="RuleBase" id="RU003793"/>
    </source>
</evidence>
<feature type="transmembrane region" description="Helical" evidence="3">
    <location>
        <begin position="168"/>
        <end position="192"/>
    </location>
</feature>
<dbReference type="EMBL" id="CABPSC010000019">
    <property type="protein sequence ID" value="VVE37475.1"/>
    <property type="molecule type" value="Genomic_DNA"/>
</dbReference>
<comment type="similarity">
    <text evidence="1 2">Belongs to the peptidase A24 family.</text>
</comment>
<dbReference type="GO" id="GO:0004190">
    <property type="term" value="F:aspartic-type endopeptidase activity"/>
    <property type="evidence" value="ECO:0007669"/>
    <property type="project" value="InterPro"/>
</dbReference>
<dbReference type="GO" id="GO:0005886">
    <property type="term" value="C:plasma membrane"/>
    <property type="evidence" value="ECO:0007669"/>
    <property type="project" value="TreeGrafter"/>
</dbReference>
<feature type="domain" description="Prepilin type IV endopeptidase peptidase" evidence="4">
    <location>
        <begin position="127"/>
        <end position="233"/>
    </location>
</feature>
<keyword evidence="3" id="KW-1133">Transmembrane helix</keyword>
<dbReference type="AlphaFoldDB" id="A0A5E4XMW4"/>
<keyword evidence="3" id="KW-0812">Transmembrane</keyword>
<dbReference type="Proteomes" id="UP000367825">
    <property type="component" value="Unassembled WGS sequence"/>
</dbReference>
<dbReference type="InterPro" id="IPR014032">
    <property type="entry name" value="Peptidase_A24A_bac"/>
</dbReference>
<evidence type="ECO:0000313" key="5">
    <source>
        <dbReference type="EMBL" id="VVE37475.1"/>
    </source>
</evidence>